<name>A0A813TSF4_9BILA</name>
<evidence type="ECO:0000313" key="6">
    <source>
        <dbReference type="Proteomes" id="UP000663879"/>
    </source>
</evidence>
<dbReference type="GO" id="GO:0032039">
    <property type="term" value="C:integrator complex"/>
    <property type="evidence" value="ECO:0007669"/>
    <property type="project" value="InterPro"/>
</dbReference>
<comment type="caution">
    <text evidence="5">The sequence shown here is derived from an EMBL/GenBank/DDBJ whole genome shotgun (WGS) entry which is preliminary data.</text>
</comment>
<dbReference type="InterPro" id="IPR022145">
    <property type="entry name" value="INTS1_RPB2-bd"/>
</dbReference>
<reference evidence="5" key="1">
    <citation type="submission" date="2021-02" db="EMBL/GenBank/DDBJ databases">
        <authorList>
            <person name="Nowell W R."/>
        </authorList>
    </citation>
    <scope>NUCLEOTIDE SEQUENCE</scope>
    <source>
        <strain evidence="5">Ploen Becks lab</strain>
    </source>
</reference>
<feature type="domain" description="Integrator complex subunit 1 R3" evidence="3">
    <location>
        <begin position="1843"/>
        <end position="1986"/>
    </location>
</feature>
<keyword evidence="6" id="KW-1185">Reference proteome</keyword>
<sequence length="2188" mass="253003">MLPKQSKIIKKGFDPPGNNYIALGNRSKDSTTQVLTSNDVPKPNASPSQSIEPIPTTVQTNSKPKLPSNNSSANLASLSSNQSQNPHFLDSRTIKDEINKLLEKDETEKLIKLIKSLVINLKNPSNGSLTTSASGNNLKSLQSQPQQQPDLNFLMALSYVALKRPQLFLKQNTLVEFLVTNILFTGRSQDKSGNILKNKPIQPTRAPLSPQQNIVPIQPVICNILSYIYENETTWPEIFVKAYVDDSLGERAWVDSPLCKDFVDNIKTAFNTRPIPFSCENLTGQHVSSSSNSSNDLLFKNADSDSVLEATGGLIDLSSKKNQVVARYASIRNEIEILLVDLIRNFMNLNSKGQAIKRTIGQTSLGPTSTTVSLIDNKNFLKLLQNTCGFGEIRAIALSKLEIWLINPKLDAYAQDLLLAVCVNCTQGDQIDRDIIGQIIKIKPKLKHQQHYCDCIRELTKSNSTNIQTLIQLAVRNELQSQIQNIQPLQTQQNKITHNLNLLQIAFSTDPTTSSKIFAQTLLKIILQKNIDEYLRLVKILLRDTVRNSRQDFDLIKFINELESDSLIKQFYSTPNEFTQYNSTCILFSLAGGLADFSINSIRERYVNYVSDLIAIFILVAITPQIKEAYLKRSNETKDILIKYYLTMSQIQCDTVTWLQNIFKLYDINPNELIRCLFKILFMVDKPEQCYTIDNWPSEQERSTFFRVVSEIPVLSETLHQVLMITQNLPEHLYMLMLCVEENLLKTAALVHIKDVYTLKLTKMDGFVDTLFNICMYKYQNPPTLVVTVLYWRAWQILLLLSALDPKGFGQTAWEKYPTLRVMMEMIMTEDYNYPPQCSISEEMSADRFRSMEALAVQMEKSEILEFENQFEAKQGLGQKTEANSKLIGQVMKFDPMGPPRKPTMETIQNVKKLNSEYKLGQLLCKNRQPNYLLMLIERQNSKLALPWLASLIESSSECLELLPIQVICEFVWNMLSGTEEEIQLKKQINVDQLVNRIKLIFTSEDLTDSNTIQQITDTFEYFLFKLESEKPQIRYGSLKILNKLFQTTSCILDRIQIPPLPGQTPVYQQVLIDLNHLIDSFKQLSSYEIYLKPLLIKHFRRSIQVETHPSYLHIYLNFIFKEVLENYKQQSDIESSLKMEIDQNDTPIVESFKNQLNECSQDLADFFFNRDYFINSAKILSLHEHNTDHNFLNYLLEFTLLGLQLNEIGVDSHLKSQKQSFKRSNLIENSFLVVSIGPKYFYMNEKIFNLIIYFACFIEKENLDENSRLLGALNELNVLNTEFYDALNDIVKMKLMKLSVNFDSKLSVYLIEKFINSIKNENLFDLLSNNYGLGLISVFFIVKKIEGLVCGDDRNLIESQINLLNEPNRIVISSYVRKLMREGSNLGVGSHLENLLKIKKDQNRIKIFDLKNKKKSNNLIEKIELKQNARVTLDNFKSKIDLFKNKKQDNSDEEMKEQHSESLNGFSDHLIRLINESNNQNLELNLMKYLSLFENDHNSRIRVLSEAILSIENEGLNRKRCILDILLDYLCHFDPQIVNKQFDTEFKLLFELRQSNSILTQSFLLSLFLHQANWQKLYECFDLILRDHQFFAKNKQQNFVLNPTIVLDFISSLIDIPELWKGTEIKILQKTEQDTVLKLNETQICHIVDFIIEEMIILYETSDDDQNEFTDAFKSNLDKRVKLLKHIFCNKKLKRQTLFAKILNRLETQKRILHKIFPNSNLEPSVFYLNLVIKKNKLNTELNYAKNLLQKIQTFFLYRLYLEENSLIYQITNSNRLFSNFYHQIEKPTDMDLKAHNLLNCFGEIEVNFSYNLTSSGIIGVAVTAPTNKQKPENQEIVLYAKKQEAFMVDANFVCVKLASSHPFIFLRQLPMMEGLLQGRVGYSFDEFKKRKFDKLFHYIIDLLNILVPYVFHEKYLDLIESIISHYFDVLTSYCADNRDFIGGLVIKFCEFLERFINNDIKLGYFLIIKKYSQFISFLQNSYPDINSLKYLNSIQSIPFDSIETLKNAPTRSDLLSLIPLGLKTVNNLNQKLNTPLMPTKQLEPFINKLSNRSNYEEVLSVLQELDTISERQPILLSQFATYLVNLVHDNNDMIRDLALSLIMRHLRLNPKETSGFHQSYIDCLNSQNSKVFNSAIKYFSDFNLLSSEKAEILIRSALKGSQRHNVDISKQLSDSIRLLHLEKYVY</sequence>
<dbReference type="Pfam" id="PF22928">
    <property type="entry name" value="INTS1_R4"/>
    <property type="match status" value="1"/>
</dbReference>
<feature type="domain" description="Integrator complex subunit 1 RPB2-binding" evidence="2">
    <location>
        <begin position="377"/>
        <end position="519"/>
    </location>
</feature>
<dbReference type="InterPro" id="IPR053964">
    <property type="entry name" value="INT1_R3"/>
</dbReference>
<feature type="compositionally biased region" description="Polar residues" evidence="1">
    <location>
        <begin position="30"/>
        <end position="60"/>
    </location>
</feature>
<feature type="compositionally biased region" description="Low complexity" evidence="1">
    <location>
        <begin position="61"/>
        <end position="86"/>
    </location>
</feature>
<protein>
    <recommendedName>
        <fullName evidence="7">Integrator complex subunit 1</fullName>
    </recommendedName>
</protein>
<evidence type="ECO:0000256" key="1">
    <source>
        <dbReference type="SAM" id="MobiDB-lite"/>
    </source>
</evidence>
<dbReference type="PANTHER" id="PTHR21224:SF1">
    <property type="entry name" value="INTEGRATOR COMPLEX SUBUNIT 1"/>
    <property type="match status" value="1"/>
</dbReference>
<dbReference type="Proteomes" id="UP000663879">
    <property type="component" value="Unassembled WGS sequence"/>
</dbReference>
<evidence type="ECO:0008006" key="7">
    <source>
        <dbReference type="Google" id="ProtNLM"/>
    </source>
</evidence>
<feature type="domain" description="Integrator complex subunit 1 R4" evidence="4">
    <location>
        <begin position="2049"/>
        <end position="2147"/>
    </location>
</feature>
<dbReference type="Pfam" id="PF22927">
    <property type="entry name" value="INT1_R3"/>
    <property type="match status" value="1"/>
</dbReference>
<dbReference type="GO" id="GO:0034474">
    <property type="term" value="P:U2 snRNA 3'-end processing"/>
    <property type="evidence" value="ECO:0007669"/>
    <property type="project" value="InterPro"/>
</dbReference>
<dbReference type="SUPFAM" id="SSF48371">
    <property type="entry name" value="ARM repeat"/>
    <property type="match status" value="1"/>
</dbReference>
<feature type="region of interest" description="Disordered" evidence="1">
    <location>
        <begin position="1"/>
        <end position="88"/>
    </location>
</feature>
<dbReference type="PANTHER" id="PTHR21224">
    <property type="entry name" value="INTEGRATOR COMPLEX SUBUNIT 1"/>
    <property type="match status" value="1"/>
</dbReference>
<evidence type="ECO:0000259" key="2">
    <source>
        <dbReference type="Pfam" id="PF12432"/>
    </source>
</evidence>
<gene>
    <name evidence="5" type="ORF">OXX778_LOCUS7193</name>
</gene>
<dbReference type="InterPro" id="IPR053965">
    <property type="entry name" value="INTS1_R4"/>
</dbReference>
<dbReference type="InterPro" id="IPR016024">
    <property type="entry name" value="ARM-type_fold"/>
</dbReference>
<organism evidence="5 6">
    <name type="scientific">Brachionus calyciflorus</name>
    <dbReference type="NCBI Taxonomy" id="104777"/>
    <lineage>
        <taxon>Eukaryota</taxon>
        <taxon>Metazoa</taxon>
        <taxon>Spiralia</taxon>
        <taxon>Gnathifera</taxon>
        <taxon>Rotifera</taxon>
        <taxon>Eurotatoria</taxon>
        <taxon>Monogononta</taxon>
        <taxon>Pseudotrocha</taxon>
        <taxon>Ploima</taxon>
        <taxon>Brachionidae</taxon>
        <taxon>Brachionus</taxon>
    </lineage>
</organism>
<evidence type="ECO:0000313" key="5">
    <source>
        <dbReference type="EMBL" id="CAF0815549.1"/>
    </source>
</evidence>
<dbReference type="EMBL" id="CAJNOC010000904">
    <property type="protein sequence ID" value="CAF0815549.1"/>
    <property type="molecule type" value="Genomic_DNA"/>
</dbReference>
<dbReference type="OrthoDB" id="19938at2759"/>
<evidence type="ECO:0000259" key="3">
    <source>
        <dbReference type="Pfam" id="PF22927"/>
    </source>
</evidence>
<dbReference type="InterPro" id="IPR038902">
    <property type="entry name" value="INTS1"/>
</dbReference>
<proteinExistence type="predicted"/>
<dbReference type="Pfam" id="PF12432">
    <property type="entry name" value="INTS1_RP2B-bd"/>
    <property type="match status" value="1"/>
</dbReference>
<accession>A0A813TSF4</accession>
<evidence type="ECO:0000259" key="4">
    <source>
        <dbReference type="Pfam" id="PF22928"/>
    </source>
</evidence>